<name>A0ABU2G3E7_9EURY</name>
<dbReference type="Proteomes" id="UP001254813">
    <property type="component" value="Unassembled WGS sequence"/>
</dbReference>
<evidence type="ECO:0000313" key="4">
    <source>
        <dbReference type="Proteomes" id="UP001254813"/>
    </source>
</evidence>
<feature type="compositionally biased region" description="Low complexity" evidence="1">
    <location>
        <begin position="27"/>
        <end position="59"/>
    </location>
</feature>
<keyword evidence="4" id="KW-1185">Reference proteome</keyword>
<feature type="domain" description="Ig-like" evidence="2">
    <location>
        <begin position="77"/>
        <end position="158"/>
    </location>
</feature>
<feature type="domain" description="Ig-like" evidence="2">
    <location>
        <begin position="289"/>
        <end position="369"/>
    </location>
</feature>
<protein>
    <recommendedName>
        <fullName evidence="2">Ig-like domain-containing protein</fullName>
    </recommendedName>
</protein>
<reference evidence="3 4" key="1">
    <citation type="submission" date="2022-06" db="EMBL/GenBank/DDBJ databases">
        <title>Halogeometricum sp. a new haloarchaeum isolate from saline soil.</title>
        <authorList>
            <person name="Strakova D."/>
            <person name="Galisteo C."/>
            <person name="Sanchez-Porro C."/>
            <person name="Ventosa A."/>
        </authorList>
    </citation>
    <scope>NUCLEOTIDE SEQUENCE [LARGE SCALE GENOMIC DNA]</scope>
    <source>
        <strain evidence="4">S3BR25-2</strain>
    </source>
</reference>
<organism evidence="3 4">
    <name type="scientific">Halogeometricum luteum</name>
    <dbReference type="NCBI Taxonomy" id="2950537"/>
    <lineage>
        <taxon>Archaea</taxon>
        <taxon>Methanobacteriati</taxon>
        <taxon>Methanobacteriota</taxon>
        <taxon>Stenosarchaea group</taxon>
        <taxon>Halobacteria</taxon>
        <taxon>Halobacteriales</taxon>
        <taxon>Haloferacaceae</taxon>
        <taxon>Halogeometricum</taxon>
    </lineage>
</organism>
<accession>A0ABU2G3E7</accession>
<evidence type="ECO:0000256" key="1">
    <source>
        <dbReference type="SAM" id="MobiDB-lite"/>
    </source>
</evidence>
<comment type="caution">
    <text evidence="3">The sequence shown here is derived from an EMBL/GenBank/DDBJ whole genome shotgun (WGS) entry which is preliminary data.</text>
</comment>
<evidence type="ECO:0000313" key="3">
    <source>
        <dbReference type="EMBL" id="MDS0294759.1"/>
    </source>
</evidence>
<evidence type="ECO:0000259" key="2">
    <source>
        <dbReference type="Pfam" id="PF25942"/>
    </source>
</evidence>
<feature type="domain" description="Ig-like" evidence="2">
    <location>
        <begin position="196"/>
        <end position="273"/>
    </location>
</feature>
<dbReference type="PROSITE" id="PS51257">
    <property type="entry name" value="PROKAR_LIPOPROTEIN"/>
    <property type="match status" value="1"/>
</dbReference>
<proteinExistence type="predicted"/>
<dbReference type="EMBL" id="JAMQOQ010000002">
    <property type="protein sequence ID" value="MDS0294759.1"/>
    <property type="molecule type" value="Genomic_DNA"/>
</dbReference>
<gene>
    <name evidence="3" type="ORF">NDI79_11305</name>
</gene>
<dbReference type="Pfam" id="PF25942">
    <property type="entry name" value="Ig_halo"/>
    <property type="match status" value="3"/>
</dbReference>
<dbReference type="InterPro" id="IPR058929">
    <property type="entry name" value="Ig_halo"/>
</dbReference>
<sequence>MKRRALLSALSSASVFGTAGCLSDSNGSTPSSGATSTATGIPSTTGTEASTPAATEASTPPEPDDRVGIGVLNETETAHTLSIRLADAERGTEILAETLDVRDGIHRGVDGSEVGEGTYSVVADVDAGATLEYEWRVTPQLRQLTLVLTEDGGLEPRQRATADVDDDLPYTVDGASSIHAPPHAEVRNDGDADAVLTLALEREGERFFEHAFEATTDREIHTPPLVASAGTYDVVAEADDGRRATYEWEIPENYHWPLLAVLVDEDGVLRVGCSFSREAPVSVENRDGTDRELTLRLSSGGDIVAEATESVPPGGRIIALDTPIGGEYELHAETAEGTATADYSTCYCYSTDTRVRIDEGVPSIDSPRLVCE</sequence>
<dbReference type="RefSeq" id="WP_310928567.1">
    <property type="nucleotide sequence ID" value="NZ_JAMQOQ010000002.1"/>
</dbReference>
<feature type="region of interest" description="Disordered" evidence="1">
    <location>
        <begin position="21"/>
        <end position="68"/>
    </location>
</feature>